<name>A0A5C6X4Q3_9DELT</name>
<evidence type="ECO:0000256" key="6">
    <source>
        <dbReference type="ARBA" id="ARBA00022989"/>
    </source>
</evidence>
<dbReference type="CDD" id="cd03249">
    <property type="entry name" value="ABC_MTABC3_MDL1_MDL2"/>
    <property type="match status" value="1"/>
</dbReference>
<dbReference type="InterPro" id="IPR027417">
    <property type="entry name" value="P-loop_NTPase"/>
</dbReference>
<sequence>MSSSTNPAASRPSALPSSPDGNEVDAPESATITWRRLFGLARPHWRPLALATFALVIGSGITLAYPQVGRVVVDEVLSEGASYDLSMVGAALLGLFLIQAVFFSLRYYLFTVVGDRVVADLRTSLYEAIIGREMAFFDRTRTGELTSRLASDTQLLQSVVTTNLSMALRYGVQALGGLVLLFVTNVRLSLVMIVVLPVVVGAAMVYGRRVRRLSREVQDAIADSTSLAEESIAGVRTVRSFGREATERARYSEAIERSFDLAKSRAVLGGIFGGGVTFLAYATIAVIVWVGGHLVLSNAMSAGELTAYILYVLFVAVSLGVLSGLWTDFARALGAGERVFGLLDGAGRDPRPGPSTDADASASITRGHVQFRHVSFTYPTRPDSPVLNDVSFEVRPGQKLAIVGASGAGKSTIANLLSGFYQPDDGEVCVDGVTLHDFHEDALRAGVGMVAQEPVLFSGTVRENVRYGRPDADEHAVRNALQAANALDFVEGFPDGLDTVVGERGVRLSGGQKQRVAIARALLKDPRVLILDEATSALDVESESLVQEALDRLMEGRTTLIIAHRLSTVARADQMIVLDRGNLVEAGSPAELVEHGGIYARMVQMQAIEDSASSTTSW</sequence>
<dbReference type="PROSITE" id="PS50929">
    <property type="entry name" value="ABC_TM1F"/>
    <property type="match status" value="1"/>
</dbReference>
<dbReference type="CDD" id="cd18557">
    <property type="entry name" value="ABC_6TM_TAP_ABCB8_10_like"/>
    <property type="match status" value="1"/>
</dbReference>
<dbReference type="InterPro" id="IPR017871">
    <property type="entry name" value="ABC_transporter-like_CS"/>
</dbReference>
<keyword evidence="2" id="KW-0813">Transport</keyword>
<comment type="subcellular location">
    <subcellularLocation>
        <location evidence="1">Cell membrane</location>
        <topology evidence="1">Multi-pass membrane protein</topology>
    </subcellularLocation>
</comment>
<reference evidence="12 13" key="1">
    <citation type="submission" date="2019-08" db="EMBL/GenBank/DDBJ databases">
        <title>Bradymonadales sp. TMQ2.</title>
        <authorList>
            <person name="Liang Q."/>
        </authorList>
    </citation>
    <scope>NUCLEOTIDE SEQUENCE [LARGE SCALE GENOMIC DNA]</scope>
    <source>
        <strain evidence="12 13">TMQ2</strain>
    </source>
</reference>
<protein>
    <submittedName>
        <fullName evidence="12">ATP-binding cassette domain-containing protein</fullName>
    </submittedName>
</protein>
<gene>
    <name evidence="12" type="ORF">FRC96_08955</name>
</gene>
<dbReference type="Pfam" id="PF00005">
    <property type="entry name" value="ABC_tran"/>
    <property type="match status" value="1"/>
</dbReference>
<proteinExistence type="predicted"/>
<dbReference type="SUPFAM" id="SSF52540">
    <property type="entry name" value="P-loop containing nucleoside triphosphate hydrolases"/>
    <property type="match status" value="1"/>
</dbReference>
<feature type="transmembrane region" description="Helical" evidence="9">
    <location>
        <begin position="266"/>
        <end position="290"/>
    </location>
</feature>
<dbReference type="Pfam" id="PF00664">
    <property type="entry name" value="ABC_membrane"/>
    <property type="match status" value="1"/>
</dbReference>
<dbReference type="GO" id="GO:0005524">
    <property type="term" value="F:ATP binding"/>
    <property type="evidence" value="ECO:0007669"/>
    <property type="project" value="UniProtKB-KW"/>
</dbReference>
<dbReference type="PANTHER" id="PTHR43394">
    <property type="entry name" value="ATP-DEPENDENT PERMEASE MDL1, MITOCHONDRIAL"/>
    <property type="match status" value="1"/>
</dbReference>
<evidence type="ECO:0000256" key="9">
    <source>
        <dbReference type="SAM" id="Phobius"/>
    </source>
</evidence>
<feature type="transmembrane region" description="Helical" evidence="9">
    <location>
        <begin position="45"/>
        <end position="65"/>
    </location>
</feature>
<evidence type="ECO:0000313" key="13">
    <source>
        <dbReference type="Proteomes" id="UP000321046"/>
    </source>
</evidence>
<keyword evidence="7 9" id="KW-0472">Membrane</keyword>
<dbReference type="PROSITE" id="PS50893">
    <property type="entry name" value="ABC_TRANSPORTER_2"/>
    <property type="match status" value="1"/>
</dbReference>
<dbReference type="RefSeq" id="WP_146974153.1">
    <property type="nucleotide sequence ID" value="NZ_VOSL01000043.1"/>
</dbReference>
<dbReference type="PANTHER" id="PTHR43394:SF1">
    <property type="entry name" value="ATP-BINDING CASSETTE SUB-FAMILY B MEMBER 10, MITOCHONDRIAL"/>
    <property type="match status" value="1"/>
</dbReference>
<dbReference type="InterPro" id="IPR039421">
    <property type="entry name" value="Type_1_exporter"/>
</dbReference>
<evidence type="ECO:0000256" key="3">
    <source>
        <dbReference type="ARBA" id="ARBA00022692"/>
    </source>
</evidence>
<dbReference type="InterPro" id="IPR003593">
    <property type="entry name" value="AAA+_ATPase"/>
</dbReference>
<dbReference type="GO" id="GO:0090374">
    <property type="term" value="P:oligopeptide export from mitochondrion"/>
    <property type="evidence" value="ECO:0007669"/>
    <property type="project" value="TreeGrafter"/>
</dbReference>
<evidence type="ECO:0000259" key="10">
    <source>
        <dbReference type="PROSITE" id="PS50893"/>
    </source>
</evidence>
<dbReference type="AlphaFoldDB" id="A0A5C6X4Q3"/>
<keyword evidence="6 9" id="KW-1133">Transmembrane helix</keyword>
<feature type="transmembrane region" description="Helical" evidence="9">
    <location>
        <begin position="167"/>
        <end position="184"/>
    </location>
</feature>
<evidence type="ECO:0000313" key="12">
    <source>
        <dbReference type="EMBL" id="TXD36838.1"/>
    </source>
</evidence>
<dbReference type="GO" id="GO:0005886">
    <property type="term" value="C:plasma membrane"/>
    <property type="evidence" value="ECO:0007669"/>
    <property type="project" value="UniProtKB-SubCell"/>
</dbReference>
<evidence type="ECO:0000256" key="4">
    <source>
        <dbReference type="ARBA" id="ARBA00022741"/>
    </source>
</evidence>
<keyword evidence="5 12" id="KW-0067">ATP-binding</keyword>
<evidence type="ECO:0000256" key="1">
    <source>
        <dbReference type="ARBA" id="ARBA00004651"/>
    </source>
</evidence>
<feature type="transmembrane region" description="Helical" evidence="9">
    <location>
        <begin position="305"/>
        <end position="326"/>
    </location>
</feature>
<dbReference type="InterPro" id="IPR036640">
    <property type="entry name" value="ABC1_TM_sf"/>
</dbReference>
<dbReference type="Gene3D" id="1.20.1560.10">
    <property type="entry name" value="ABC transporter type 1, transmembrane domain"/>
    <property type="match status" value="1"/>
</dbReference>
<dbReference type="Proteomes" id="UP000321046">
    <property type="component" value="Unassembled WGS sequence"/>
</dbReference>
<feature type="domain" description="ABC transporter" evidence="10">
    <location>
        <begin position="369"/>
        <end position="605"/>
    </location>
</feature>
<dbReference type="FunFam" id="3.40.50.300:FF:000218">
    <property type="entry name" value="Multidrug ABC transporter ATP-binding protein"/>
    <property type="match status" value="1"/>
</dbReference>
<accession>A0A5C6X4Q3</accession>
<dbReference type="Gene3D" id="3.40.50.300">
    <property type="entry name" value="P-loop containing nucleotide triphosphate hydrolases"/>
    <property type="match status" value="1"/>
</dbReference>
<evidence type="ECO:0000256" key="5">
    <source>
        <dbReference type="ARBA" id="ARBA00022840"/>
    </source>
</evidence>
<dbReference type="SUPFAM" id="SSF90123">
    <property type="entry name" value="ABC transporter transmembrane region"/>
    <property type="match status" value="1"/>
</dbReference>
<dbReference type="PIRSF" id="PIRSF002773">
    <property type="entry name" value="ABC_prm/ATPase_B"/>
    <property type="match status" value="1"/>
</dbReference>
<keyword evidence="4" id="KW-0547">Nucleotide-binding</keyword>
<feature type="transmembrane region" description="Helical" evidence="9">
    <location>
        <begin position="190"/>
        <end position="207"/>
    </location>
</feature>
<feature type="region of interest" description="Disordered" evidence="8">
    <location>
        <begin position="1"/>
        <end position="26"/>
    </location>
</feature>
<evidence type="ECO:0000256" key="7">
    <source>
        <dbReference type="ARBA" id="ARBA00023136"/>
    </source>
</evidence>
<comment type="caution">
    <text evidence="12">The sequence shown here is derived from an EMBL/GenBank/DDBJ whole genome shotgun (WGS) entry which is preliminary data.</text>
</comment>
<keyword evidence="3 9" id="KW-0812">Transmembrane</keyword>
<feature type="domain" description="ABC transmembrane type-1" evidence="11">
    <location>
        <begin position="49"/>
        <end position="331"/>
    </location>
</feature>
<dbReference type="SMART" id="SM00382">
    <property type="entry name" value="AAA"/>
    <property type="match status" value="1"/>
</dbReference>
<organism evidence="12 13">
    <name type="scientific">Lujinxingia vulgaris</name>
    <dbReference type="NCBI Taxonomy" id="2600176"/>
    <lineage>
        <taxon>Bacteria</taxon>
        <taxon>Deltaproteobacteria</taxon>
        <taxon>Bradymonadales</taxon>
        <taxon>Lujinxingiaceae</taxon>
        <taxon>Lujinxingia</taxon>
    </lineage>
</organism>
<dbReference type="OrthoDB" id="9760168at2"/>
<dbReference type="InterPro" id="IPR011527">
    <property type="entry name" value="ABC1_TM_dom"/>
</dbReference>
<evidence type="ECO:0000256" key="2">
    <source>
        <dbReference type="ARBA" id="ARBA00022448"/>
    </source>
</evidence>
<evidence type="ECO:0000256" key="8">
    <source>
        <dbReference type="SAM" id="MobiDB-lite"/>
    </source>
</evidence>
<feature type="transmembrane region" description="Helical" evidence="9">
    <location>
        <begin position="85"/>
        <end position="109"/>
    </location>
</feature>
<evidence type="ECO:0000259" key="11">
    <source>
        <dbReference type="PROSITE" id="PS50929"/>
    </source>
</evidence>
<feature type="compositionally biased region" description="Low complexity" evidence="8">
    <location>
        <begin position="7"/>
        <end position="19"/>
    </location>
</feature>
<dbReference type="EMBL" id="VOSL01000043">
    <property type="protein sequence ID" value="TXD36838.1"/>
    <property type="molecule type" value="Genomic_DNA"/>
</dbReference>
<dbReference type="InterPro" id="IPR003439">
    <property type="entry name" value="ABC_transporter-like_ATP-bd"/>
</dbReference>
<dbReference type="PROSITE" id="PS00211">
    <property type="entry name" value="ABC_TRANSPORTER_1"/>
    <property type="match status" value="1"/>
</dbReference>
<dbReference type="GO" id="GO:0015421">
    <property type="term" value="F:ABC-type oligopeptide transporter activity"/>
    <property type="evidence" value="ECO:0007669"/>
    <property type="project" value="TreeGrafter"/>
</dbReference>
<dbReference type="GO" id="GO:0016887">
    <property type="term" value="F:ATP hydrolysis activity"/>
    <property type="evidence" value="ECO:0007669"/>
    <property type="project" value="InterPro"/>
</dbReference>
<dbReference type="FunFam" id="1.20.1560.10:FF:000058">
    <property type="entry name" value="ABC transporter B family member 25"/>
    <property type="match status" value="1"/>
</dbReference>